<comment type="caution">
    <text evidence="3">The sequence shown here is derived from an EMBL/GenBank/DDBJ whole genome shotgun (WGS) entry which is preliminary data.</text>
</comment>
<dbReference type="AlphaFoldDB" id="A0AA41QI27"/>
<feature type="region of interest" description="Disordered" evidence="1">
    <location>
        <begin position="1"/>
        <end position="92"/>
    </location>
</feature>
<dbReference type="EMBL" id="JAKGSG010000044">
    <property type="protein sequence ID" value="MCF4122547.1"/>
    <property type="molecule type" value="Genomic_DNA"/>
</dbReference>
<feature type="transmembrane region" description="Helical" evidence="2">
    <location>
        <begin position="135"/>
        <end position="158"/>
    </location>
</feature>
<dbReference type="Proteomes" id="UP001165405">
    <property type="component" value="Unassembled WGS sequence"/>
</dbReference>
<sequence>MFSRSKTDSPAGVTSPGVTPDQVTSSSETAGAASGKGRPTPKRKEAEAANKRPLVPTDRKAAAKAAREQRRIDRERTYQAMQTGDEKHMPVKDKGPLRRYVRDYVDARWNLGEFFLPIAFVFLFATFFTQSRPEIGVLVLLGLYGYLGLTLIDAVLLWRTLKKRLLAKFGEVPGGTMMYAVTRAYQIRRSRLPRAMSKKHGEYPV</sequence>
<name>A0AA41QI27_9MICO</name>
<organism evidence="3 4">
    <name type="scientific">Antribacter soli</name>
    <dbReference type="NCBI Taxonomy" id="2910976"/>
    <lineage>
        <taxon>Bacteria</taxon>
        <taxon>Bacillati</taxon>
        <taxon>Actinomycetota</taxon>
        <taxon>Actinomycetes</taxon>
        <taxon>Micrococcales</taxon>
        <taxon>Promicromonosporaceae</taxon>
        <taxon>Antribacter</taxon>
    </lineage>
</organism>
<feature type="compositionally biased region" description="Basic and acidic residues" evidence="1">
    <location>
        <begin position="57"/>
        <end position="77"/>
    </location>
</feature>
<dbReference type="InterPro" id="IPR021403">
    <property type="entry name" value="DUF3043"/>
</dbReference>
<proteinExistence type="predicted"/>
<keyword evidence="2" id="KW-1133">Transmembrane helix</keyword>
<evidence type="ECO:0000313" key="4">
    <source>
        <dbReference type="Proteomes" id="UP001165405"/>
    </source>
</evidence>
<dbReference type="Pfam" id="PF11241">
    <property type="entry name" value="DUF3043"/>
    <property type="match status" value="1"/>
</dbReference>
<dbReference type="RefSeq" id="WP_236090345.1">
    <property type="nucleotide sequence ID" value="NZ_JAKGSG010000044.1"/>
</dbReference>
<evidence type="ECO:0000256" key="1">
    <source>
        <dbReference type="SAM" id="MobiDB-lite"/>
    </source>
</evidence>
<evidence type="ECO:0000256" key="2">
    <source>
        <dbReference type="SAM" id="Phobius"/>
    </source>
</evidence>
<gene>
    <name evidence="3" type="ORF">L1785_16335</name>
</gene>
<keyword evidence="2" id="KW-0472">Membrane</keyword>
<keyword evidence="4" id="KW-1185">Reference proteome</keyword>
<feature type="transmembrane region" description="Helical" evidence="2">
    <location>
        <begin position="109"/>
        <end position="129"/>
    </location>
</feature>
<feature type="compositionally biased region" description="Low complexity" evidence="1">
    <location>
        <begin position="24"/>
        <end position="35"/>
    </location>
</feature>
<accession>A0AA41QI27</accession>
<evidence type="ECO:0000313" key="3">
    <source>
        <dbReference type="EMBL" id="MCF4122547.1"/>
    </source>
</evidence>
<keyword evidence="2" id="KW-0812">Transmembrane</keyword>
<reference evidence="3" key="1">
    <citation type="submission" date="2022-01" db="EMBL/GenBank/DDBJ databases">
        <title>Antribacter sp. nov., isolated from Guizhou of China.</title>
        <authorList>
            <person name="Chengliang C."/>
            <person name="Ya Z."/>
        </authorList>
    </citation>
    <scope>NUCLEOTIDE SEQUENCE</scope>
    <source>
        <strain evidence="3">KLBMP 9083</strain>
    </source>
</reference>
<protein>
    <submittedName>
        <fullName evidence="3">DUF3043 domain-containing protein</fullName>
    </submittedName>
</protein>